<accession>A0A8H7PHD8</accession>
<proteinExistence type="predicted"/>
<sequence>MTKRYDEKQCCTNSSGEFAYHDFLDSRRGEEALDILSQPCLSATSSTFSIVSDATACFSDSSKSSVATSIMPFYQQIGRGHEQYTFFLNIKSANFVQALLSTQGVAIKLQSEFRAKAFLRYQLFGEVYNIPLDHNKPFDITRSYFSFRGNKKDILDWISLQPKLRLSVITYKQGHQELEIGYSHIPLQNHFVTQMPQGKLFSKDALPYRSHPIYDRKNKLVLQSKVTIANLNVQSGLCPYWFDNEQDARANTAVEKENNNVYFNPNQTDELYPNAAKNSSYVPNHTKRYQSTKPTNTTKQIKFVTIP</sequence>
<evidence type="ECO:0000313" key="1">
    <source>
        <dbReference type="EMBL" id="KAG2173880.1"/>
    </source>
</evidence>
<protein>
    <submittedName>
        <fullName evidence="1">Uncharacterized protein</fullName>
    </submittedName>
</protein>
<evidence type="ECO:0000313" key="2">
    <source>
        <dbReference type="Proteomes" id="UP000654370"/>
    </source>
</evidence>
<organism evidence="1 2">
    <name type="scientific">Mortierella isabellina</name>
    <name type="common">Filamentous fungus</name>
    <name type="synonym">Umbelopsis isabellina</name>
    <dbReference type="NCBI Taxonomy" id="91625"/>
    <lineage>
        <taxon>Eukaryota</taxon>
        <taxon>Fungi</taxon>
        <taxon>Fungi incertae sedis</taxon>
        <taxon>Mucoromycota</taxon>
        <taxon>Mucoromycotina</taxon>
        <taxon>Umbelopsidomycetes</taxon>
        <taxon>Umbelopsidales</taxon>
        <taxon>Umbelopsidaceae</taxon>
        <taxon>Umbelopsis</taxon>
    </lineage>
</organism>
<name>A0A8H7PHD8_MORIS</name>
<dbReference type="EMBL" id="JAEPQZ010000014">
    <property type="protein sequence ID" value="KAG2173880.1"/>
    <property type="molecule type" value="Genomic_DNA"/>
</dbReference>
<dbReference type="AlphaFoldDB" id="A0A8H7PHD8"/>
<dbReference type="OrthoDB" id="2221257at2759"/>
<keyword evidence="2" id="KW-1185">Reference proteome</keyword>
<dbReference type="Proteomes" id="UP000654370">
    <property type="component" value="Unassembled WGS sequence"/>
</dbReference>
<reference evidence="1" key="1">
    <citation type="submission" date="2020-12" db="EMBL/GenBank/DDBJ databases">
        <title>Metabolic potential, ecology and presence of endohyphal bacteria is reflected in genomic diversity of Mucoromycotina.</title>
        <authorList>
            <person name="Muszewska A."/>
            <person name="Okrasinska A."/>
            <person name="Steczkiewicz K."/>
            <person name="Drgas O."/>
            <person name="Orlowska M."/>
            <person name="Perlinska-Lenart U."/>
            <person name="Aleksandrzak-Piekarczyk T."/>
            <person name="Szatraj K."/>
            <person name="Zielenkiewicz U."/>
            <person name="Pilsyk S."/>
            <person name="Malc E."/>
            <person name="Mieczkowski P."/>
            <person name="Kruszewska J.S."/>
            <person name="Biernat P."/>
            <person name="Pawlowska J."/>
        </authorList>
    </citation>
    <scope>NUCLEOTIDE SEQUENCE</scope>
    <source>
        <strain evidence="1">WA0000067209</strain>
    </source>
</reference>
<gene>
    <name evidence="1" type="ORF">INT43_005300</name>
</gene>
<comment type="caution">
    <text evidence="1">The sequence shown here is derived from an EMBL/GenBank/DDBJ whole genome shotgun (WGS) entry which is preliminary data.</text>
</comment>